<evidence type="ECO:0000259" key="8">
    <source>
        <dbReference type="Pfam" id="PF12830"/>
    </source>
</evidence>
<dbReference type="GO" id="GO:1990414">
    <property type="term" value="P:replication-born double-strand break repair via sister chromatid exchange"/>
    <property type="evidence" value="ECO:0007669"/>
    <property type="project" value="TreeGrafter"/>
</dbReference>
<evidence type="ECO:0000256" key="5">
    <source>
        <dbReference type="ARBA" id="ARBA00023306"/>
    </source>
</evidence>
<feature type="compositionally biased region" description="Low complexity" evidence="7">
    <location>
        <begin position="1065"/>
        <end position="1079"/>
    </location>
</feature>
<evidence type="ECO:0000256" key="1">
    <source>
        <dbReference type="ARBA" id="ARBA00004123"/>
    </source>
</evidence>
<dbReference type="InterPro" id="IPR016024">
    <property type="entry name" value="ARM-type_fold"/>
</dbReference>
<sequence>LSESSVPVRTKALRCLSAVVEADPGVLARSDIEMAVRSRLMDISTSVREAAVDLLGRFLICRPELAIQYYPMLSDRIRDKGVSVRKRVIRILRDICLEQPDFPRIPEIYVLIIRRVNDEESVKKLVSEVFQTLWFAPVREKESAKLINKVMNITDVVVNASKDTGIEWLEQFLEGLLAKEEGEKVRPAEKACVQIVECLVQNIMRLDEIKGMSKRLVACLATLHLFTKIRPNLTVKHAMLLHPYLSARVTPCPGPSQQAVQLDAHILHYVARILEVTIPLMEHPSESFLGQLESDLIRVALRAGKMVVESCMACLGAVVNQVSKNYELLKQCFWGFHTALETYQRDCIASLQSGSEPKLAPTLRPSILRALFTMGLLCKYFDIKEFTHDGNPKILEEIFDILLFFSEHMTSDMEVRKNAISGLGFICTRHKEFINGKKLSKFYHEILTANVDCTITKSPQLELKNLVLENLFNFLTEEERRMLEQDAQCKCNWQGMLLSNYARKWKATHKNESLKYMGDVASGTGSSVAQTYLKEVLENFFSSQSVRLAALSVVSTILRQGLTHPVQAVPYLIAMQTDCDPTSRVKAEAQLQEIENKFPGFTNMRAIEGVCFSYRLQRVLHMAKKASGGDRRESVGDGASTEAACNNSTSSSRQTRRNTDNGTTVTASEEGANPFANAIRGAKEVDSDVPNALNSQLYSMLRANITSRRAFLKGMINLFDEMQDISLGRLVYVADNLAFFPYQCQAEPLFVIHHIDLLVSVNGSTRLQAVREAFFPELKELLAAQAALSNNGQLTTTANTWSSAGFAVNDIMYHPDVQSAQHASEIQEALMRLDLEEEKEDVLIGRVTSASADQLSQIRESIRASRACLLLLNLKQYLKEVYGITDSKVQKFSPSDANKMWDKPLTRKSGVRFTPDLCLRSAIEELESEENPDSYKNALTMSEEMARDLVQEFFEFRKLILSIDPPDDEGLDGAVANVDDAACQANPGEDVPLRLAPDRSLVPQSHAPHSSDEGDDSADSDAAGASRLLLAQSAPQKRRGGRNLHTAGRGSKAAPPSTSKRKSSSRQPRSRSAFILSSESESEVESLSEEEESI</sequence>
<evidence type="ECO:0000256" key="2">
    <source>
        <dbReference type="ARBA" id="ARBA00009252"/>
    </source>
</evidence>
<proteinExistence type="inferred from homology"/>
<name>A0A0R3TU50_RODNA</name>
<protein>
    <recommendedName>
        <fullName evidence="6">Nipped-B protein</fullName>
    </recommendedName>
</protein>
<feature type="region of interest" description="Disordered" evidence="7">
    <location>
        <begin position="1001"/>
        <end position="1094"/>
    </location>
</feature>
<evidence type="ECO:0000256" key="7">
    <source>
        <dbReference type="SAM" id="MobiDB-lite"/>
    </source>
</evidence>
<dbReference type="Gene3D" id="1.25.10.10">
    <property type="entry name" value="Leucine-rich Repeat Variant"/>
    <property type="match status" value="2"/>
</dbReference>
<dbReference type="STRING" id="102285.A0A0R3TU50"/>
<dbReference type="InterPro" id="IPR024986">
    <property type="entry name" value="Nipped-B_C"/>
</dbReference>
<evidence type="ECO:0000313" key="9">
    <source>
        <dbReference type="WBParaSite" id="HNAJ_0001126601-mRNA-1"/>
    </source>
</evidence>
<reference evidence="9" key="1">
    <citation type="submission" date="2017-02" db="UniProtKB">
        <authorList>
            <consortium name="WormBaseParasite"/>
        </authorList>
    </citation>
    <scope>IDENTIFICATION</scope>
</reference>
<dbReference type="GO" id="GO:0071169">
    <property type="term" value="P:establishment of protein localization to chromatin"/>
    <property type="evidence" value="ECO:0007669"/>
    <property type="project" value="TreeGrafter"/>
</dbReference>
<dbReference type="InterPro" id="IPR011989">
    <property type="entry name" value="ARM-like"/>
</dbReference>
<dbReference type="CDD" id="cd23958">
    <property type="entry name" value="SCC2"/>
    <property type="match status" value="1"/>
</dbReference>
<feature type="region of interest" description="Disordered" evidence="7">
    <location>
        <begin position="625"/>
        <end position="673"/>
    </location>
</feature>
<keyword evidence="5 6" id="KW-0131">Cell cycle</keyword>
<keyword evidence="4 6" id="KW-0539">Nucleus</keyword>
<organism evidence="9">
    <name type="scientific">Rodentolepis nana</name>
    <name type="common">Dwarf tapeworm</name>
    <name type="synonym">Hymenolepis nana</name>
    <dbReference type="NCBI Taxonomy" id="102285"/>
    <lineage>
        <taxon>Eukaryota</taxon>
        <taxon>Metazoa</taxon>
        <taxon>Spiralia</taxon>
        <taxon>Lophotrochozoa</taxon>
        <taxon>Platyhelminthes</taxon>
        <taxon>Cestoda</taxon>
        <taxon>Eucestoda</taxon>
        <taxon>Cyclophyllidea</taxon>
        <taxon>Hymenolepididae</taxon>
        <taxon>Rodentolepis</taxon>
    </lineage>
</organism>
<dbReference type="InterPro" id="IPR033031">
    <property type="entry name" value="Scc2/Nipped-B"/>
</dbReference>
<comment type="subcellular location">
    <subcellularLocation>
        <location evidence="1 6">Nucleus</location>
    </subcellularLocation>
</comment>
<dbReference type="Pfam" id="PF12765">
    <property type="entry name" value="Cohesin_HEAT"/>
    <property type="match status" value="1"/>
</dbReference>
<dbReference type="GO" id="GO:0034087">
    <property type="term" value="P:establishment of mitotic sister chromatid cohesion"/>
    <property type="evidence" value="ECO:0007669"/>
    <property type="project" value="TreeGrafter"/>
</dbReference>
<evidence type="ECO:0000256" key="6">
    <source>
        <dbReference type="RuleBase" id="RU364107"/>
    </source>
</evidence>
<evidence type="ECO:0000256" key="4">
    <source>
        <dbReference type="ARBA" id="ARBA00023242"/>
    </source>
</evidence>
<dbReference type="SUPFAM" id="SSF48371">
    <property type="entry name" value="ARM repeat"/>
    <property type="match status" value="1"/>
</dbReference>
<dbReference type="GO" id="GO:0061775">
    <property type="term" value="F:cohesin loader activity"/>
    <property type="evidence" value="ECO:0007669"/>
    <property type="project" value="InterPro"/>
</dbReference>
<dbReference type="GO" id="GO:0003682">
    <property type="term" value="F:chromatin binding"/>
    <property type="evidence" value="ECO:0007669"/>
    <property type="project" value="TreeGrafter"/>
</dbReference>
<evidence type="ECO:0000256" key="3">
    <source>
        <dbReference type="ARBA" id="ARBA00022737"/>
    </source>
</evidence>
<dbReference type="InterPro" id="IPR026003">
    <property type="entry name" value="Cohesin_HEAT"/>
</dbReference>
<dbReference type="PANTHER" id="PTHR21704">
    <property type="entry name" value="NIPPED-B-LIKE PROTEIN DELANGIN SCC2-RELATED"/>
    <property type="match status" value="1"/>
</dbReference>
<dbReference type="GO" id="GO:0090694">
    <property type="term" value="C:Scc2-Scc4 cohesin loading complex"/>
    <property type="evidence" value="ECO:0007669"/>
    <property type="project" value="TreeGrafter"/>
</dbReference>
<accession>A0A0R3TU50</accession>
<dbReference type="PANTHER" id="PTHR21704:SF18">
    <property type="entry name" value="NIPPED-B-LIKE PROTEIN"/>
    <property type="match status" value="1"/>
</dbReference>
<feature type="domain" description="Sister chromatid cohesion C-terminal" evidence="8">
    <location>
        <begin position="526"/>
        <end position="756"/>
    </location>
</feature>
<dbReference type="WBParaSite" id="HNAJ_0001126601-mRNA-1">
    <property type="protein sequence ID" value="HNAJ_0001126601-mRNA-1"/>
    <property type="gene ID" value="HNAJ_0001126601"/>
</dbReference>
<feature type="compositionally biased region" description="Acidic residues" evidence="7">
    <location>
        <begin position="1080"/>
        <end position="1094"/>
    </location>
</feature>
<dbReference type="GO" id="GO:0010468">
    <property type="term" value="P:regulation of gene expression"/>
    <property type="evidence" value="ECO:0007669"/>
    <property type="project" value="InterPro"/>
</dbReference>
<keyword evidence="3 6" id="KW-0677">Repeat</keyword>
<dbReference type="GO" id="GO:0140588">
    <property type="term" value="P:chromatin looping"/>
    <property type="evidence" value="ECO:0007669"/>
    <property type="project" value="InterPro"/>
</dbReference>
<dbReference type="Pfam" id="PF12830">
    <property type="entry name" value="Nipped-B_C"/>
    <property type="match status" value="1"/>
</dbReference>
<comment type="similarity">
    <text evidence="2 6">Belongs to the SCC2/Nipped-B family.</text>
</comment>
<dbReference type="AlphaFoldDB" id="A0A0R3TU50"/>